<dbReference type="EMBL" id="ML975306">
    <property type="protein sequence ID" value="KAF1834173.1"/>
    <property type="molecule type" value="Genomic_DNA"/>
</dbReference>
<sequence length="400" mass="45676">MWRRRRTYTLRILLLVFFLWDSLHCISLHLRHTAALRAPPPPRNAKRVYIAAQHFNDARLLHDHWNAALIALVQELGVGNVFVSIYESGSWDGSKELLGELDAELERLYVKRAVTLSELSRADEIAQQQQPGEQGGGWIETPNGETRKRRIPFLATVRNHVFEPLERLTAEGDTTFDTVLFLNDVVFTPEDVLKLLDTNGGDYAAACSLDFSKPPYLYDTFALRDSSGHEAVMQTWPYFRSYISRYAAERLLPVPVASCWNGMIAMPMQPFLGNSPLRFRGISDTLATFHVEASECCLIHADNPLSATKGIFLNPNVKVGYNGSSYDAVHSPDAVMSPLHMYRSIWQNRLLRWFTSPLFKEHIVCSRVRKWMKGTKEQERGGFCLINEMQILFESGWKHM</sequence>
<organism evidence="3 4">
    <name type="scientific">Decorospora gaudefroyi</name>
    <dbReference type="NCBI Taxonomy" id="184978"/>
    <lineage>
        <taxon>Eukaryota</taxon>
        <taxon>Fungi</taxon>
        <taxon>Dikarya</taxon>
        <taxon>Ascomycota</taxon>
        <taxon>Pezizomycotina</taxon>
        <taxon>Dothideomycetes</taxon>
        <taxon>Pleosporomycetidae</taxon>
        <taxon>Pleosporales</taxon>
        <taxon>Pleosporineae</taxon>
        <taxon>Pleosporaceae</taxon>
        <taxon>Decorospora</taxon>
    </lineage>
</organism>
<feature type="region of interest" description="Disordered" evidence="1">
    <location>
        <begin position="125"/>
        <end position="144"/>
    </location>
</feature>
<reference evidence="3" key="1">
    <citation type="submission" date="2020-01" db="EMBL/GenBank/DDBJ databases">
        <authorList>
            <consortium name="DOE Joint Genome Institute"/>
            <person name="Haridas S."/>
            <person name="Albert R."/>
            <person name="Binder M."/>
            <person name="Bloem J."/>
            <person name="Labutti K."/>
            <person name="Salamov A."/>
            <person name="Andreopoulos B."/>
            <person name="Baker S.E."/>
            <person name="Barry K."/>
            <person name="Bills G."/>
            <person name="Bluhm B.H."/>
            <person name="Cannon C."/>
            <person name="Castanera R."/>
            <person name="Culley D.E."/>
            <person name="Daum C."/>
            <person name="Ezra D."/>
            <person name="Gonzalez J.B."/>
            <person name="Henrissat B."/>
            <person name="Kuo A."/>
            <person name="Liang C."/>
            <person name="Lipzen A."/>
            <person name="Lutzoni F."/>
            <person name="Magnuson J."/>
            <person name="Mondo S."/>
            <person name="Nolan M."/>
            <person name="Ohm R."/>
            <person name="Pangilinan J."/>
            <person name="Park H.-J."/>
            <person name="Ramirez L."/>
            <person name="Alfaro M."/>
            <person name="Sun H."/>
            <person name="Tritt A."/>
            <person name="Yoshinaga Y."/>
            <person name="Zwiers L.-H."/>
            <person name="Turgeon B.G."/>
            <person name="Goodwin S.B."/>
            <person name="Spatafora J.W."/>
            <person name="Crous P.W."/>
            <person name="Grigoriev I.V."/>
        </authorList>
    </citation>
    <scope>NUCLEOTIDE SEQUENCE</scope>
    <source>
        <strain evidence="3">P77</strain>
    </source>
</reference>
<evidence type="ECO:0000256" key="1">
    <source>
        <dbReference type="SAM" id="MobiDB-lite"/>
    </source>
</evidence>
<dbReference type="Proteomes" id="UP000800040">
    <property type="component" value="Unassembled WGS sequence"/>
</dbReference>
<evidence type="ECO:0008006" key="5">
    <source>
        <dbReference type="Google" id="ProtNLM"/>
    </source>
</evidence>
<protein>
    <recommendedName>
        <fullName evidence="5">Polysaccharide export protein</fullName>
    </recommendedName>
</protein>
<dbReference type="OrthoDB" id="262547at2759"/>
<gene>
    <name evidence="3" type="ORF">BDW02DRAFT_550958</name>
</gene>
<keyword evidence="4" id="KW-1185">Reference proteome</keyword>
<evidence type="ECO:0000256" key="2">
    <source>
        <dbReference type="SAM" id="SignalP"/>
    </source>
</evidence>
<dbReference type="PANTHER" id="PTHR34144">
    <property type="entry name" value="CHROMOSOME 8, WHOLE GENOME SHOTGUN SEQUENCE"/>
    <property type="match status" value="1"/>
</dbReference>
<keyword evidence="2" id="KW-0732">Signal</keyword>
<feature type="signal peptide" evidence="2">
    <location>
        <begin position="1"/>
        <end position="25"/>
    </location>
</feature>
<dbReference type="InterPro" id="IPR021047">
    <property type="entry name" value="Mannosyltransferase_CMT1"/>
</dbReference>
<dbReference type="AlphaFoldDB" id="A0A6A5KL22"/>
<accession>A0A6A5KL22</accession>
<evidence type="ECO:0000313" key="4">
    <source>
        <dbReference type="Proteomes" id="UP000800040"/>
    </source>
</evidence>
<proteinExistence type="predicted"/>
<name>A0A6A5KL22_9PLEO</name>
<feature type="chain" id="PRO_5025407611" description="Polysaccharide export protein" evidence="2">
    <location>
        <begin position="26"/>
        <end position="400"/>
    </location>
</feature>
<dbReference type="PANTHER" id="PTHR34144:SF7">
    <property type="entry name" value="EXPORT PROTEIN (CAP59), PUTATIVE (AFU_ORTHOLOGUE AFUA_7G05020)-RELATED"/>
    <property type="match status" value="1"/>
</dbReference>
<evidence type="ECO:0000313" key="3">
    <source>
        <dbReference type="EMBL" id="KAF1834173.1"/>
    </source>
</evidence>
<dbReference type="Pfam" id="PF11735">
    <property type="entry name" value="CAP59_mtransfer"/>
    <property type="match status" value="1"/>
</dbReference>